<evidence type="ECO:0000256" key="1">
    <source>
        <dbReference type="SAM" id="Phobius"/>
    </source>
</evidence>
<keyword evidence="1" id="KW-0472">Membrane</keyword>
<proteinExistence type="predicted"/>
<dbReference type="AlphaFoldDB" id="A0A0M2UY78"/>
<sequence length="301" mass="34647">MKSVRNINFQYIRKICQSIFVRMRNFWWITGIVFFTLLVLLFAFVFPLSKQYARTYKNVEDLSAALERYTAKKMLYNESWITSKRQEAELYHKEIEKCKSFLVGMDDHLESVFMIQDAEKGLVKVEDEALWKTEYGKRISALLAKLEANHVALDDDALPFQDWGTGIPAWDSILSAQKRFWIIEAIVNVVLNNSGITKLGQITFQESCRSGNASFSRLYTAIPITLKVELQADYIQFLLHDILKSPVPFVIEGVNISSTDKILSHTFPKENEDTVSRDTNNNVSQVITDVIIDAYVIDYKS</sequence>
<dbReference type="EMBL" id="LAQJ01000028">
    <property type="protein sequence ID" value="KKO21043.1"/>
    <property type="molecule type" value="Genomic_DNA"/>
</dbReference>
<evidence type="ECO:0000313" key="2">
    <source>
        <dbReference type="EMBL" id="KKO21043.1"/>
    </source>
</evidence>
<keyword evidence="1" id="KW-1133">Transmembrane helix</keyword>
<keyword evidence="1" id="KW-0812">Transmembrane</keyword>
<accession>A0A0M2UY78</accession>
<name>A0A0M2UY78_9BACT</name>
<keyword evidence="3" id="KW-1185">Reference proteome</keyword>
<feature type="transmembrane region" description="Helical" evidence="1">
    <location>
        <begin position="26"/>
        <end position="48"/>
    </location>
</feature>
<gene>
    <name evidence="2" type="ORF">BROFUL_00228</name>
</gene>
<dbReference type="Proteomes" id="UP000034954">
    <property type="component" value="Unassembled WGS sequence"/>
</dbReference>
<comment type="caution">
    <text evidence="2">The sequence shown here is derived from an EMBL/GenBank/DDBJ whole genome shotgun (WGS) entry which is preliminary data.</text>
</comment>
<evidence type="ECO:0000313" key="3">
    <source>
        <dbReference type="Proteomes" id="UP000034954"/>
    </source>
</evidence>
<reference evidence="2 3" key="1">
    <citation type="journal article" date="2013" name="BMC Microbiol.">
        <title>Identification of the type II cytochrome c maturation pathway in anammox bacteria by comparative genomics.</title>
        <authorList>
            <person name="Ferousi C."/>
            <person name="Speth D.R."/>
            <person name="Reimann J."/>
            <person name="Op den Camp H.J."/>
            <person name="Allen J.W."/>
            <person name="Keltjens J.T."/>
            <person name="Jetten M.S."/>
        </authorList>
    </citation>
    <scope>NUCLEOTIDE SEQUENCE [LARGE SCALE GENOMIC DNA]</scope>
    <source>
        <strain evidence="2">RU1</strain>
    </source>
</reference>
<organism evidence="2 3">
    <name type="scientific">Candidatus Brocadia fulgida</name>
    <dbReference type="NCBI Taxonomy" id="380242"/>
    <lineage>
        <taxon>Bacteria</taxon>
        <taxon>Pseudomonadati</taxon>
        <taxon>Planctomycetota</taxon>
        <taxon>Candidatus Brocadiia</taxon>
        <taxon>Candidatus Brocadiales</taxon>
        <taxon>Candidatus Brocadiaceae</taxon>
        <taxon>Candidatus Brocadia</taxon>
    </lineage>
</organism>
<protein>
    <submittedName>
        <fullName evidence="2">Proetein</fullName>
    </submittedName>
</protein>